<gene>
    <name evidence="1" type="ORF">KSB_95600</name>
</gene>
<name>A0ABQ3V8Y9_9CHLR</name>
<accession>A0ABQ3V8Y9</accession>
<dbReference type="SUPFAM" id="SSF55781">
    <property type="entry name" value="GAF domain-like"/>
    <property type="match status" value="1"/>
</dbReference>
<dbReference type="InterPro" id="IPR029016">
    <property type="entry name" value="GAF-like_dom_sf"/>
</dbReference>
<proteinExistence type="predicted"/>
<evidence type="ECO:0000313" key="1">
    <source>
        <dbReference type="EMBL" id="GHO61085.1"/>
    </source>
</evidence>
<dbReference type="Proteomes" id="UP000654345">
    <property type="component" value="Unassembled WGS sequence"/>
</dbReference>
<keyword evidence="2" id="KW-1185">Reference proteome</keyword>
<evidence type="ECO:0000313" key="2">
    <source>
        <dbReference type="Proteomes" id="UP000654345"/>
    </source>
</evidence>
<dbReference type="Gene3D" id="3.30.450.40">
    <property type="match status" value="1"/>
</dbReference>
<dbReference type="EMBL" id="BNJG01000009">
    <property type="protein sequence ID" value="GHO61085.1"/>
    <property type="molecule type" value="Genomic_DNA"/>
</dbReference>
<organism evidence="1 2">
    <name type="scientific">Ktedonobacter robiniae</name>
    <dbReference type="NCBI Taxonomy" id="2778365"/>
    <lineage>
        <taxon>Bacteria</taxon>
        <taxon>Bacillati</taxon>
        <taxon>Chloroflexota</taxon>
        <taxon>Ktedonobacteria</taxon>
        <taxon>Ktedonobacterales</taxon>
        <taxon>Ktedonobacteraceae</taxon>
        <taxon>Ktedonobacter</taxon>
    </lineage>
</organism>
<comment type="caution">
    <text evidence="1">The sequence shown here is derived from an EMBL/GenBank/DDBJ whole genome shotgun (WGS) entry which is preliminary data.</text>
</comment>
<protein>
    <recommendedName>
        <fullName evidence="3">GAF domain-containing protein</fullName>
    </recommendedName>
</protein>
<dbReference type="RefSeq" id="WP_201377080.1">
    <property type="nucleotide sequence ID" value="NZ_BNJG01000009.1"/>
</dbReference>
<sequence>MQEKQTWRDILAEITQDPSERQHILVTLNVKSITLSRWLSGETFPRANKLYQFLNLYPQYREQILSLLRDEKGMSEFTNPIEDDTPLNIPPEFYIELFKTRASVAENLYYWTLCNQILQNALTQLDPNRLGMSLWIARCMPPAGPSQQVRSLYESEGIGTPPWKENLEHDGMFLGAESLAGHVVTVFHYKVVNDLTAENTLVPVAYSEYEKSCAIFPILYAGRIAGVLSAASTQYNYFNAQNRLTLLQKYADLTAMLFPPEEFYEPAQIALHVMPPQKAQKPLFAHFNDLTRRMMMEASSRNQPANKNEAEQHVRAQLEEQLLHYAIEHTFPGDG</sequence>
<evidence type="ECO:0008006" key="3">
    <source>
        <dbReference type="Google" id="ProtNLM"/>
    </source>
</evidence>
<reference evidence="1 2" key="1">
    <citation type="journal article" date="2021" name="Int. J. Syst. Evol. Microbiol.">
        <title>Reticulibacter mediterranei gen. nov., sp. nov., within the new family Reticulibacteraceae fam. nov., and Ktedonospora formicarum gen. nov., sp. nov., Ktedonobacter robiniae sp. nov., Dictyobacter formicarum sp. nov. and Dictyobacter arantiisoli sp. nov., belonging to the class Ktedonobacteria.</title>
        <authorList>
            <person name="Yabe S."/>
            <person name="Zheng Y."/>
            <person name="Wang C.M."/>
            <person name="Sakai Y."/>
            <person name="Abe K."/>
            <person name="Yokota A."/>
            <person name="Donadio S."/>
            <person name="Cavaletti L."/>
            <person name="Monciardini P."/>
        </authorList>
    </citation>
    <scope>NUCLEOTIDE SEQUENCE [LARGE SCALE GENOMIC DNA]</scope>
    <source>
        <strain evidence="1 2">SOSP1-30</strain>
    </source>
</reference>